<dbReference type="AlphaFoldDB" id="A0A6G9Z705"/>
<dbReference type="EMBL" id="CP046173">
    <property type="protein sequence ID" value="QIS21395.1"/>
    <property type="molecule type" value="Genomic_DNA"/>
</dbReference>
<name>A0A6G9Z705_9NOCA</name>
<accession>A0A6G9Z705</accession>
<evidence type="ECO:0000313" key="2">
    <source>
        <dbReference type="Proteomes" id="UP000500953"/>
    </source>
</evidence>
<sequence>MAVISPASIVSDMATCLRRAVSDEYAPLPDLQGLPPLAVTNEEISTARRQAAQAHYDTYFGVRRTQDQNTFAHSTLIGFHGVLDNLRSARSSLAPTQWQALATGIHDTLNFMLSARGATPYPYPPPPRAHSDPDPDQRWRLGHRAFFVLTQCIIIGLRGFLDAAQRAMWPAAVTALDYGTTMLAASAACLHFTADFRANDYSRTVRPAMPAEFTGLASADHTCLVAQLRAMGPTLQTMPSEFAQHREALRTTLRSVYLAHQGICARFDGDHNPSLRTDQHSATPATTVLSRLARSRCRLLEP</sequence>
<gene>
    <name evidence="1" type="ORF">F6W96_26715</name>
</gene>
<protein>
    <submittedName>
        <fullName evidence="1">Uncharacterized protein</fullName>
    </submittedName>
</protein>
<evidence type="ECO:0000313" key="1">
    <source>
        <dbReference type="EMBL" id="QIS21395.1"/>
    </source>
</evidence>
<reference evidence="1 2" key="1">
    <citation type="journal article" date="2019" name="ACS Chem. Biol.">
        <title>Identification and Mobilization of a Cryptic Antibiotic Biosynthesis Gene Locus from a Human-Pathogenic Nocardia Isolate.</title>
        <authorList>
            <person name="Herisse M."/>
            <person name="Ishida K."/>
            <person name="Porter J.L."/>
            <person name="Howden B."/>
            <person name="Hertweck C."/>
            <person name="Stinear T.P."/>
            <person name="Pidot S.J."/>
        </authorList>
    </citation>
    <scope>NUCLEOTIDE SEQUENCE [LARGE SCALE GENOMIC DNA]</scope>
    <source>
        <strain evidence="1 2">AUSMDU00012715</strain>
    </source>
</reference>
<proteinExistence type="predicted"/>
<dbReference type="RefSeq" id="WP_167488688.1">
    <property type="nucleotide sequence ID" value="NZ_CP046173.1"/>
</dbReference>
<dbReference type="Proteomes" id="UP000500953">
    <property type="component" value="Chromosome"/>
</dbReference>
<organism evidence="1 2">
    <name type="scientific">Nocardia terpenica</name>
    <dbReference type="NCBI Taxonomy" id="455432"/>
    <lineage>
        <taxon>Bacteria</taxon>
        <taxon>Bacillati</taxon>
        <taxon>Actinomycetota</taxon>
        <taxon>Actinomycetes</taxon>
        <taxon>Mycobacteriales</taxon>
        <taxon>Nocardiaceae</taxon>
        <taxon>Nocardia</taxon>
    </lineage>
</organism>